<dbReference type="EMBL" id="HACA01007308">
    <property type="protein sequence ID" value="CDW24669.1"/>
    <property type="molecule type" value="Transcribed_RNA"/>
</dbReference>
<protein>
    <submittedName>
        <fullName evidence="1">Uncharacterized protein</fullName>
    </submittedName>
</protein>
<reference evidence="1" key="1">
    <citation type="submission" date="2014-05" db="EMBL/GenBank/DDBJ databases">
        <authorList>
            <person name="Chronopoulou M."/>
        </authorList>
    </citation>
    <scope>NUCLEOTIDE SEQUENCE</scope>
    <source>
        <tissue evidence="1">Whole organism</tissue>
    </source>
</reference>
<feature type="non-terminal residue" evidence="1">
    <location>
        <position position="1"/>
    </location>
</feature>
<sequence length="54" mass="6751">YLDFYKLYEYKFLIDVDSCFFYLNELESNHSSIKIILTLLNFRNELYSYYLERS</sequence>
<accession>A0A0K2TF67</accession>
<name>A0A0K2TF67_LEPSM</name>
<evidence type="ECO:0000313" key="1">
    <source>
        <dbReference type="EMBL" id="CDW24669.1"/>
    </source>
</evidence>
<dbReference type="AlphaFoldDB" id="A0A0K2TF67"/>
<proteinExistence type="predicted"/>
<organism evidence="1">
    <name type="scientific">Lepeophtheirus salmonis</name>
    <name type="common">Salmon louse</name>
    <name type="synonym">Caligus salmonis</name>
    <dbReference type="NCBI Taxonomy" id="72036"/>
    <lineage>
        <taxon>Eukaryota</taxon>
        <taxon>Metazoa</taxon>
        <taxon>Ecdysozoa</taxon>
        <taxon>Arthropoda</taxon>
        <taxon>Crustacea</taxon>
        <taxon>Multicrustacea</taxon>
        <taxon>Hexanauplia</taxon>
        <taxon>Copepoda</taxon>
        <taxon>Siphonostomatoida</taxon>
        <taxon>Caligidae</taxon>
        <taxon>Lepeophtheirus</taxon>
    </lineage>
</organism>